<keyword evidence="5" id="KW-1003">Cell membrane</keyword>
<dbReference type="Proteomes" id="UP000182598">
    <property type="component" value="Unassembled WGS sequence"/>
</dbReference>
<evidence type="ECO:0000256" key="1">
    <source>
        <dbReference type="ARBA" id="ARBA00004413"/>
    </source>
</evidence>
<gene>
    <name evidence="12" type="ORF">Ga0061064_2250</name>
</gene>
<sequence length="148" mass="17114">MNSVVLAHLTEQAEKARNEAAKLLAEERQNKQRIAQQLQTLQQYRNDYAVQLQQQMQNGIATHLLTNYRHFLASLDHAIQRAQNALVDQEGKVDKSQQLWQTKQRKLASYETLSDRKQAAAAKVANQREQKLADELSLAMYMRQRGLR</sequence>
<dbReference type="RefSeq" id="WP_055439879.1">
    <property type="nucleotide sequence ID" value="NZ_CYHB01000011.1"/>
</dbReference>
<dbReference type="InterPro" id="IPR018006">
    <property type="entry name" value="Flag_FliJ_proteobac"/>
</dbReference>
<evidence type="ECO:0000256" key="7">
    <source>
        <dbReference type="ARBA" id="ARBA00022795"/>
    </source>
</evidence>
<dbReference type="InterPro" id="IPR012823">
    <property type="entry name" value="Flagell_FliJ"/>
</dbReference>
<dbReference type="GO" id="GO:0005886">
    <property type="term" value="C:plasma membrane"/>
    <property type="evidence" value="ECO:0007669"/>
    <property type="project" value="UniProtKB-SubCell"/>
</dbReference>
<organism evidence="12 13">
    <name type="scientific">Pseudidiomarina woesei</name>
    <dbReference type="NCBI Taxonomy" id="1381080"/>
    <lineage>
        <taxon>Bacteria</taxon>
        <taxon>Pseudomonadati</taxon>
        <taxon>Pseudomonadota</taxon>
        <taxon>Gammaproteobacteria</taxon>
        <taxon>Alteromonadales</taxon>
        <taxon>Idiomarinaceae</taxon>
        <taxon>Pseudidiomarina</taxon>
    </lineage>
</organism>
<keyword evidence="12" id="KW-0966">Cell projection</keyword>
<evidence type="ECO:0000256" key="11">
    <source>
        <dbReference type="SAM" id="Coils"/>
    </source>
</evidence>
<evidence type="ECO:0000313" key="12">
    <source>
        <dbReference type="EMBL" id="CUA88557.1"/>
    </source>
</evidence>
<dbReference type="GO" id="GO:0071973">
    <property type="term" value="P:bacterial-type flagellum-dependent cell motility"/>
    <property type="evidence" value="ECO:0007669"/>
    <property type="project" value="InterPro"/>
</dbReference>
<dbReference type="NCBIfam" id="TIGR02473">
    <property type="entry name" value="flagell_FliJ"/>
    <property type="match status" value="1"/>
</dbReference>
<reference evidence="13" key="1">
    <citation type="submission" date="2015-08" db="EMBL/GenBank/DDBJ databases">
        <authorList>
            <person name="Varghese N."/>
        </authorList>
    </citation>
    <scope>NUCLEOTIDE SEQUENCE [LARGE SCALE GENOMIC DNA]</scope>
    <source>
        <strain evidence="13">DSM 27808</strain>
    </source>
</reference>
<evidence type="ECO:0000256" key="2">
    <source>
        <dbReference type="ARBA" id="ARBA00010004"/>
    </source>
</evidence>
<comment type="similarity">
    <text evidence="2">Belongs to the FliJ family.</text>
</comment>
<dbReference type="InterPro" id="IPR053716">
    <property type="entry name" value="Flag_assembly_chemotaxis_eff"/>
</dbReference>
<proteinExistence type="inferred from homology"/>
<dbReference type="GO" id="GO:0015031">
    <property type="term" value="P:protein transport"/>
    <property type="evidence" value="ECO:0007669"/>
    <property type="project" value="UniProtKB-KW"/>
</dbReference>
<keyword evidence="10" id="KW-1006">Bacterial flagellum protein export</keyword>
<evidence type="ECO:0000313" key="13">
    <source>
        <dbReference type="Proteomes" id="UP000182598"/>
    </source>
</evidence>
<protein>
    <recommendedName>
        <fullName evidence="3">Flagellar FliJ protein</fullName>
    </recommendedName>
</protein>
<dbReference type="OrthoDB" id="6465096at2"/>
<dbReference type="GO" id="GO:0006935">
    <property type="term" value="P:chemotaxis"/>
    <property type="evidence" value="ECO:0007669"/>
    <property type="project" value="UniProtKB-KW"/>
</dbReference>
<dbReference type="Pfam" id="PF02050">
    <property type="entry name" value="FliJ"/>
    <property type="match status" value="1"/>
</dbReference>
<dbReference type="EMBL" id="CYHB01000011">
    <property type="protein sequence ID" value="CUA88557.1"/>
    <property type="molecule type" value="Genomic_DNA"/>
</dbReference>
<keyword evidence="6" id="KW-0145">Chemotaxis</keyword>
<evidence type="ECO:0000256" key="3">
    <source>
        <dbReference type="ARBA" id="ARBA00020392"/>
    </source>
</evidence>
<accession>A0A0K6HCE3</accession>
<keyword evidence="4" id="KW-0813">Transport</keyword>
<evidence type="ECO:0000256" key="10">
    <source>
        <dbReference type="ARBA" id="ARBA00023225"/>
    </source>
</evidence>
<keyword evidence="11" id="KW-0175">Coiled coil</keyword>
<evidence type="ECO:0000256" key="4">
    <source>
        <dbReference type="ARBA" id="ARBA00022448"/>
    </source>
</evidence>
<feature type="coiled-coil region" evidence="11">
    <location>
        <begin position="72"/>
        <end position="130"/>
    </location>
</feature>
<dbReference type="PANTHER" id="PTHR38786:SF1">
    <property type="entry name" value="FLAGELLAR FLIJ PROTEIN"/>
    <property type="match status" value="1"/>
</dbReference>
<dbReference type="InterPro" id="IPR052570">
    <property type="entry name" value="FliJ"/>
</dbReference>
<evidence type="ECO:0000256" key="8">
    <source>
        <dbReference type="ARBA" id="ARBA00022927"/>
    </source>
</evidence>
<evidence type="ECO:0000256" key="9">
    <source>
        <dbReference type="ARBA" id="ARBA00023136"/>
    </source>
</evidence>
<keyword evidence="12" id="KW-0282">Flagellum</keyword>
<keyword evidence="7" id="KW-1005">Bacterial flagellum biogenesis</keyword>
<keyword evidence="12" id="KW-0969">Cilium</keyword>
<dbReference type="PRINTS" id="PR01004">
    <property type="entry name" value="FLGFLIJ"/>
</dbReference>
<keyword evidence="9" id="KW-0472">Membrane</keyword>
<dbReference type="GO" id="GO:0003774">
    <property type="term" value="F:cytoskeletal motor activity"/>
    <property type="evidence" value="ECO:0007669"/>
    <property type="project" value="InterPro"/>
</dbReference>
<dbReference type="GO" id="GO:0044781">
    <property type="term" value="P:bacterial-type flagellum organization"/>
    <property type="evidence" value="ECO:0007669"/>
    <property type="project" value="UniProtKB-KW"/>
</dbReference>
<comment type="subcellular location">
    <subcellularLocation>
        <location evidence="1">Cell membrane</location>
        <topology evidence="1">Peripheral membrane protein</topology>
        <orientation evidence="1">Cytoplasmic side</orientation>
    </subcellularLocation>
</comment>
<feature type="coiled-coil region" evidence="11">
    <location>
        <begin position="6"/>
        <end position="44"/>
    </location>
</feature>
<dbReference type="PANTHER" id="PTHR38786">
    <property type="entry name" value="FLAGELLAR FLIJ PROTEIN"/>
    <property type="match status" value="1"/>
</dbReference>
<keyword evidence="8" id="KW-0653">Protein transport</keyword>
<dbReference type="GO" id="GO:0009288">
    <property type="term" value="C:bacterial-type flagellum"/>
    <property type="evidence" value="ECO:0007669"/>
    <property type="project" value="InterPro"/>
</dbReference>
<evidence type="ECO:0000256" key="5">
    <source>
        <dbReference type="ARBA" id="ARBA00022475"/>
    </source>
</evidence>
<keyword evidence="13" id="KW-1185">Reference proteome</keyword>
<dbReference type="Gene3D" id="1.10.287.1700">
    <property type="match status" value="1"/>
</dbReference>
<name>A0A0K6HCE3_9GAMM</name>
<evidence type="ECO:0000256" key="6">
    <source>
        <dbReference type="ARBA" id="ARBA00022500"/>
    </source>
</evidence>
<dbReference type="AlphaFoldDB" id="A0A0K6HCE3"/>
<dbReference type="PIRSF" id="PIRSF019404">
    <property type="entry name" value="FliJ"/>
    <property type="match status" value="1"/>
</dbReference>